<reference evidence="1 2" key="2">
    <citation type="journal article" date="2022" name="Mol. Ecol. Resour.">
        <title>The genomes of chicory, endive, great burdock and yacon provide insights into Asteraceae paleo-polyploidization history and plant inulin production.</title>
        <authorList>
            <person name="Fan W."/>
            <person name="Wang S."/>
            <person name="Wang H."/>
            <person name="Wang A."/>
            <person name="Jiang F."/>
            <person name="Liu H."/>
            <person name="Zhao H."/>
            <person name="Xu D."/>
            <person name="Zhang Y."/>
        </authorList>
    </citation>
    <scope>NUCLEOTIDE SEQUENCE [LARGE SCALE GENOMIC DNA]</scope>
    <source>
        <strain evidence="2">cv. Niubang</strain>
    </source>
</reference>
<evidence type="ECO:0000313" key="2">
    <source>
        <dbReference type="Proteomes" id="UP001055879"/>
    </source>
</evidence>
<proteinExistence type="predicted"/>
<dbReference type="EMBL" id="CM042058">
    <property type="protein sequence ID" value="KAI3684261.1"/>
    <property type="molecule type" value="Genomic_DNA"/>
</dbReference>
<keyword evidence="2" id="KW-1185">Reference proteome</keyword>
<organism evidence="1 2">
    <name type="scientific">Arctium lappa</name>
    <name type="common">Greater burdock</name>
    <name type="synonym">Lappa major</name>
    <dbReference type="NCBI Taxonomy" id="4217"/>
    <lineage>
        <taxon>Eukaryota</taxon>
        <taxon>Viridiplantae</taxon>
        <taxon>Streptophyta</taxon>
        <taxon>Embryophyta</taxon>
        <taxon>Tracheophyta</taxon>
        <taxon>Spermatophyta</taxon>
        <taxon>Magnoliopsida</taxon>
        <taxon>eudicotyledons</taxon>
        <taxon>Gunneridae</taxon>
        <taxon>Pentapetalae</taxon>
        <taxon>asterids</taxon>
        <taxon>campanulids</taxon>
        <taxon>Asterales</taxon>
        <taxon>Asteraceae</taxon>
        <taxon>Carduoideae</taxon>
        <taxon>Cardueae</taxon>
        <taxon>Arctiinae</taxon>
        <taxon>Arctium</taxon>
    </lineage>
</organism>
<name>A0ACB8YFL3_ARCLA</name>
<sequence>MGSFLKPSSDDCDQDYHHNSISFLSILESYPLSYIVDEEMLDETYSFDDIVNKDHQEVISSIVHLELEGATGVHEEFIPSVVHLELIEGATWSYDQEFIPSVVRLELIESATGSHEDCKDLVPCFDQVDVIEGSIGSDEEIKEFDGYEGDVDSIEEEDDDDNLKIRVEEFIAKNIRKWKEEMLNDKLLCLEF</sequence>
<dbReference type="Proteomes" id="UP001055879">
    <property type="component" value="Linkage Group LG12"/>
</dbReference>
<evidence type="ECO:0000313" key="1">
    <source>
        <dbReference type="EMBL" id="KAI3684261.1"/>
    </source>
</evidence>
<protein>
    <submittedName>
        <fullName evidence="1">Uncharacterized protein</fullName>
    </submittedName>
</protein>
<gene>
    <name evidence="1" type="ORF">L6452_33482</name>
</gene>
<reference evidence="2" key="1">
    <citation type="journal article" date="2022" name="Mol. Ecol. Resour.">
        <title>The genomes of chicory, endive, great burdock and yacon provide insights into Asteraceae palaeo-polyploidization history and plant inulin production.</title>
        <authorList>
            <person name="Fan W."/>
            <person name="Wang S."/>
            <person name="Wang H."/>
            <person name="Wang A."/>
            <person name="Jiang F."/>
            <person name="Liu H."/>
            <person name="Zhao H."/>
            <person name="Xu D."/>
            <person name="Zhang Y."/>
        </authorList>
    </citation>
    <scope>NUCLEOTIDE SEQUENCE [LARGE SCALE GENOMIC DNA]</scope>
    <source>
        <strain evidence="2">cv. Niubang</strain>
    </source>
</reference>
<accession>A0ACB8YFL3</accession>
<comment type="caution">
    <text evidence="1">The sequence shown here is derived from an EMBL/GenBank/DDBJ whole genome shotgun (WGS) entry which is preliminary data.</text>
</comment>